<proteinExistence type="predicted"/>
<keyword evidence="2" id="KW-1185">Reference proteome</keyword>
<dbReference type="EMBL" id="JACHIF010000001">
    <property type="protein sequence ID" value="MBB5036787.1"/>
    <property type="molecule type" value="Genomic_DNA"/>
</dbReference>
<comment type="caution">
    <text evidence="1">The sequence shown here is derived from an EMBL/GenBank/DDBJ whole genome shotgun (WGS) entry which is preliminary data.</text>
</comment>
<evidence type="ECO:0000313" key="1">
    <source>
        <dbReference type="EMBL" id="MBB5036787.1"/>
    </source>
</evidence>
<protein>
    <submittedName>
        <fullName evidence="1">Uncharacterized protein</fullName>
    </submittedName>
</protein>
<sequence>MQCVILFVISCWFCHEVSIDVASFTSLMSDVHFEEHLNIGRIMVTIPAGL</sequence>
<accession>A0A7W7YIQ8</accession>
<dbReference type="Proteomes" id="UP000534294">
    <property type="component" value="Unassembled WGS sequence"/>
</dbReference>
<gene>
    <name evidence="1" type="ORF">HNQ64_001021</name>
</gene>
<evidence type="ECO:0000313" key="2">
    <source>
        <dbReference type="Proteomes" id="UP000534294"/>
    </source>
</evidence>
<dbReference type="AlphaFoldDB" id="A0A7W7YIQ8"/>
<name>A0A7W7YIQ8_9BACT</name>
<organism evidence="1 2">
    <name type="scientific">Prosthecobacter dejongeii</name>
    <dbReference type="NCBI Taxonomy" id="48465"/>
    <lineage>
        <taxon>Bacteria</taxon>
        <taxon>Pseudomonadati</taxon>
        <taxon>Verrucomicrobiota</taxon>
        <taxon>Verrucomicrobiia</taxon>
        <taxon>Verrucomicrobiales</taxon>
        <taxon>Verrucomicrobiaceae</taxon>
        <taxon>Prosthecobacter</taxon>
    </lineage>
</organism>
<reference evidence="1 2" key="1">
    <citation type="submission" date="2020-08" db="EMBL/GenBank/DDBJ databases">
        <title>Genomic Encyclopedia of Type Strains, Phase IV (KMG-IV): sequencing the most valuable type-strain genomes for metagenomic binning, comparative biology and taxonomic classification.</title>
        <authorList>
            <person name="Goeker M."/>
        </authorList>
    </citation>
    <scope>NUCLEOTIDE SEQUENCE [LARGE SCALE GENOMIC DNA]</scope>
    <source>
        <strain evidence="1 2">DSM 12251</strain>
    </source>
</reference>